<dbReference type="SUPFAM" id="SSF48452">
    <property type="entry name" value="TPR-like"/>
    <property type="match status" value="1"/>
</dbReference>
<protein>
    <submittedName>
        <fullName evidence="3">Tetratricopeptide (TPR) repeat protein</fullName>
    </submittedName>
</protein>
<feature type="repeat" description="TPR" evidence="1">
    <location>
        <begin position="71"/>
        <end position="104"/>
    </location>
</feature>
<dbReference type="PROSITE" id="PS50005">
    <property type="entry name" value="TPR"/>
    <property type="match status" value="1"/>
</dbReference>
<keyword evidence="4" id="KW-1185">Reference proteome</keyword>
<gene>
    <name evidence="3" type="ORF">H4683_001267</name>
</gene>
<feature type="domain" description="Tetratrico peptide repeat group 5" evidence="2">
    <location>
        <begin position="37"/>
        <end position="155"/>
    </location>
</feature>
<dbReference type="Proteomes" id="UP000658225">
    <property type="component" value="Unassembled WGS sequence"/>
</dbReference>
<dbReference type="Pfam" id="PF12688">
    <property type="entry name" value="TPR_5"/>
    <property type="match status" value="1"/>
</dbReference>
<sequence>MGKLEEAIQLRSEGELDKSNELLADLIADFPDDALVNYQYAWSFDVLGLEANAVPYYEKAIQLGLNKRDELGAFIGLGSTYRTLGEYNKSKTTFEKGIKHFPENNALKIFYSMTLYNVGEHSKAMETLLTCLSQTTNDSEILSYKKAIEFYADKLDQTW</sequence>
<dbReference type="RefSeq" id="WP_192597993.1">
    <property type="nucleotide sequence ID" value="NZ_JADBEL010000005.1"/>
</dbReference>
<dbReference type="Gene3D" id="1.25.40.10">
    <property type="entry name" value="Tetratricopeptide repeat domain"/>
    <property type="match status" value="1"/>
</dbReference>
<dbReference type="InterPro" id="IPR041656">
    <property type="entry name" value="TPR_5"/>
</dbReference>
<evidence type="ECO:0000259" key="2">
    <source>
        <dbReference type="Pfam" id="PF12688"/>
    </source>
</evidence>
<keyword evidence="1" id="KW-0802">TPR repeat</keyword>
<dbReference type="InterPro" id="IPR011990">
    <property type="entry name" value="TPR-like_helical_dom_sf"/>
</dbReference>
<evidence type="ECO:0000313" key="3">
    <source>
        <dbReference type="EMBL" id="MBE1554192.1"/>
    </source>
</evidence>
<evidence type="ECO:0000313" key="4">
    <source>
        <dbReference type="Proteomes" id="UP000658225"/>
    </source>
</evidence>
<dbReference type="AlphaFoldDB" id="A0A927RE21"/>
<accession>A0A927RE21</accession>
<organism evidence="3 4">
    <name type="scientific">Sporosarcina limicola</name>
    <dbReference type="NCBI Taxonomy" id="34101"/>
    <lineage>
        <taxon>Bacteria</taxon>
        <taxon>Bacillati</taxon>
        <taxon>Bacillota</taxon>
        <taxon>Bacilli</taxon>
        <taxon>Bacillales</taxon>
        <taxon>Caryophanaceae</taxon>
        <taxon>Sporosarcina</taxon>
    </lineage>
</organism>
<dbReference type="EMBL" id="JADBEL010000005">
    <property type="protein sequence ID" value="MBE1554192.1"/>
    <property type="molecule type" value="Genomic_DNA"/>
</dbReference>
<reference evidence="3" key="1">
    <citation type="submission" date="2020-10" db="EMBL/GenBank/DDBJ databases">
        <title>Genomic Encyclopedia of Type Strains, Phase IV (KMG-IV): sequencing the most valuable type-strain genomes for metagenomic binning, comparative biology and taxonomic classification.</title>
        <authorList>
            <person name="Goeker M."/>
        </authorList>
    </citation>
    <scope>NUCLEOTIDE SEQUENCE</scope>
    <source>
        <strain evidence="3">DSM 13886</strain>
    </source>
</reference>
<proteinExistence type="predicted"/>
<name>A0A927RE21_9BACL</name>
<dbReference type="InterPro" id="IPR019734">
    <property type="entry name" value="TPR_rpt"/>
</dbReference>
<evidence type="ECO:0000256" key="1">
    <source>
        <dbReference type="PROSITE-ProRule" id="PRU00339"/>
    </source>
</evidence>
<comment type="caution">
    <text evidence="3">The sequence shown here is derived from an EMBL/GenBank/DDBJ whole genome shotgun (WGS) entry which is preliminary data.</text>
</comment>